<gene>
    <name evidence="10" type="ORF">J8273_7365</name>
</gene>
<evidence type="ECO:0000256" key="7">
    <source>
        <dbReference type="ARBA" id="ARBA00023242"/>
    </source>
</evidence>
<dbReference type="InterPro" id="IPR004598">
    <property type="entry name" value="TFIIH_p52/Tfb2"/>
</dbReference>
<dbReference type="AlphaFoldDB" id="A0A8J6DZZ2"/>
<feature type="domain" description="Transcription factor Tfb2 C-terminal" evidence="9">
    <location>
        <begin position="373"/>
        <end position="443"/>
    </location>
</feature>
<comment type="subcellular location">
    <subcellularLocation>
        <location evidence="1 8">Nucleus</location>
    </subcellularLocation>
</comment>
<dbReference type="InterPro" id="IPR040662">
    <property type="entry name" value="Tfb2_C"/>
</dbReference>
<evidence type="ECO:0000259" key="9">
    <source>
        <dbReference type="Pfam" id="PF18307"/>
    </source>
</evidence>
<evidence type="ECO:0000313" key="11">
    <source>
        <dbReference type="Proteomes" id="UP000717585"/>
    </source>
</evidence>
<dbReference type="Pfam" id="PF18307">
    <property type="entry name" value="Tfb2_C"/>
    <property type="match status" value="1"/>
</dbReference>
<comment type="function">
    <text evidence="8">Component of the general transcription and DNA repair factor IIH (TFIIH) core complex which is involved in general and transcription-coupled nucleotide excision repair (NER) of damaged DNA.</text>
</comment>
<dbReference type="PANTHER" id="PTHR13152">
    <property type="entry name" value="TFIIH, POLYPEPTIDE 4"/>
    <property type="match status" value="1"/>
</dbReference>
<evidence type="ECO:0000256" key="8">
    <source>
        <dbReference type="RuleBase" id="RU364024"/>
    </source>
</evidence>
<keyword evidence="4 8" id="KW-0805">Transcription regulation</keyword>
<evidence type="ECO:0000256" key="2">
    <source>
        <dbReference type="ARBA" id="ARBA00007132"/>
    </source>
</evidence>
<dbReference type="OrthoDB" id="364513at2759"/>
<dbReference type="Pfam" id="PF03849">
    <property type="entry name" value="Tfb2"/>
    <property type="match status" value="1"/>
</dbReference>
<sequence>MPPLAQTIVTRLSVMPYATPRSEIESWSKAEYKQLIGEHLDLLCRLKVLKLSDFNYEINPEFKETFINAIVAVTSGSTISKDALFTILPGQALSAEAEAHATASWKRVMELVLQANNTVTQRSPTLDALLKCGLLKRANGLLGPTSDSRRFLLSSTRSQVWLFCLGYVQSFSTDAGSSLVLRFMTLLFQLAPLVPGTPYIVSDASDPIRSLIAILHQAGIVYSPTLTGKKTPDGADKSFAGELIVVPTTLSAMLSSITATYDTVKAGFIVVESNFKVYAYTDDPLHIGIIQLFAELAYELDGLVVSQITPHSIRDAFHHGLSASDIIRYLEAHVHPAIFARLLEDAKEQGKAVASESAEQGDRLKWIPDTVKDQICLWEQERHRVKVLSPSVRAIRGFVSTEEFGRLRKWAESQGYLVFATGEDRVQDAVLVVTEASFGDVSGMIRKVRGR</sequence>
<organism evidence="10 11">
    <name type="scientific">Carpediemonas membranifera</name>
    <dbReference type="NCBI Taxonomy" id="201153"/>
    <lineage>
        <taxon>Eukaryota</taxon>
        <taxon>Metamonada</taxon>
        <taxon>Carpediemonas-like organisms</taxon>
        <taxon>Carpediemonas</taxon>
    </lineage>
</organism>
<dbReference type="GO" id="GO:0006289">
    <property type="term" value="P:nucleotide-excision repair"/>
    <property type="evidence" value="ECO:0007669"/>
    <property type="project" value="InterPro"/>
</dbReference>
<dbReference type="GO" id="GO:0000439">
    <property type="term" value="C:transcription factor TFIIH core complex"/>
    <property type="evidence" value="ECO:0007669"/>
    <property type="project" value="InterPro"/>
</dbReference>
<keyword evidence="5 8" id="KW-0804">Transcription</keyword>
<evidence type="ECO:0000256" key="4">
    <source>
        <dbReference type="ARBA" id="ARBA00023015"/>
    </source>
</evidence>
<evidence type="ECO:0000256" key="5">
    <source>
        <dbReference type="ARBA" id="ARBA00023163"/>
    </source>
</evidence>
<dbReference type="GO" id="GO:0001671">
    <property type="term" value="F:ATPase activator activity"/>
    <property type="evidence" value="ECO:0007669"/>
    <property type="project" value="InterPro"/>
</dbReference>
<dbReference type="GO" id="GO:0003690">
    <property type="term" value="F:double-stranded DNA binding"/>
    <property type="evidence" value="ECO:0007669"/>
    <property type="project" value="TreeGrafter"/>
</dbReference>
<keyword evidence="6 8" id="KW-0234">DNA repair</keyword>
<dbReference type="PANTHER" id="PTHR13152:SF0">
    <property type="entry name" value="GENERAL TRANSCRIPTION FACTOR IIH SUBUNIT 4"/>
    <property type="match status" value="1"/>
</dbReference>
<evidence type="ECO:0000256" key="3">
    <source>
        <dbReference type="ARBA" id="ARBA00022763"/>
    </source>
</evidence>
<dbReference type="GO" id="GO:0005675">
    <property type="term" value="C:transcription factor TFIIH holo complex"/>
    <property type="evidence" value="ECO:0007669"/>
    <property type="project" value="TreeGrafter"/>
</dbReference>
<keyword evidence="7 8" id="KW-0539">Nucleus</keyword>
<dbReference type="Gene3D" id="3.30.70.2610">
    <property type="match status" value="1"/>
</dbReference>
<evidence type="ECO:0000256" key="1">
    <source>
        <dbReference type="ARBA" id="ARBA00004123"/>
    </source>
</evidence>
<evidence type="ECO:0000256" key="6">
    <source>
        <dbReference type="ARBA" id="ARBA00023204"/>
    </source>
</evidence>
<comment type="caution">
    <text evidence="10">The sequence shown here is derived from an EMBL/GenBank/DDBJ whole genome shotgun (WGS) entry which is preliminary data.</text>
</comment>
<comment type="similarity">
    <text evidence="2 8">Belongs to the TFB2 family.</text>
</comment>
<protein>
    <recommendedName>
        <fullName evidence="8">General transcription factor IIH subunit 4</fullName>
    </recommendedName>
</protein>
<evidence type="ECO:0000313" key="10">
    <source>
        <dbReference type="EMBL" id="KAG9391091.1"/>
    </source>
</evidence>
<name>A0A8J6DZZ2_9EUKA</name>
<accession>A0A8J6DZZ2</accession>
<keyword evidence="11" id="KW-1185">Reference proteome</keyword>
<proteinExistence type="inferred from homology"/>
<dbReference type="Proteomes" id="UP000717585">
    <property type="component" value="Unassembled WGS sequence"/>
</dbReference>
<keyword evidence="3 8" id="KW-0227">DNA damage</keyword>
<reference evidence="10" key="1">
    <citation type="submission" date="2021-05" db="EMBL/GenBank/DDBJ databases">
        <title>A free-living protist that lacks canonical eukaryotic 1 DNA replication and segregation systems.</title>
        <authorList>
            <person name="Salas-Leiva D.E."/>
            <person name="Tromer E.C."/>
            <person name="Curtis B.A."/>
            <person name="Jerlstrom-Hultqvist J."/>
            <person name="Kolisko M."/>
            <person name="Yi Z."/>
            <person name="Salas-Leiva J.S."/>
            <person name="Gallot-Lavallee L."/>
            <person name="Kops G.J.P.L."/>
            <person name="Archibald J.M."/>
            <person name="Simpson A.G.B."/>
            <person name="Roger A.J."/>
        </authorList>
    </citation>
    <scope>NUCLEOTIDE SEQUENCE</scope>
    <source>
        <strain evidence="10">BICM</strain>
    </source>
</reference>
<dbReference type="EMBL" id="JAHDYR010000062">
    <property type="protein sequence ID" value="KAG9391091.1"/>
    <property type="molecule type" value="Genomic_DNA"/>
</dbReference>